<gene>
    <name evidence="2" type="ORF">HK107_06870</name>
</gene>
<dbReference type="Proteomes" id="UP000536835">
    <property type="component" value="Unassembled WGS sequence"/>
</dbReference>
<name>A0A7Y3W5A0_9PROT</name>
<reference evidence="2 3" key="1">
    <citation type="submission" date="2020-05" db="EMBL/GenBank/DDBJ databases">
        <title>Parvularcula mediterraneae sp. nov., isolated from polypropylene straw from shallow seawater of the seashore of Laganas in Zakynthos island, Greece.</title>
        <authorList>
            <person name="Szabo I."/>
            <person name="Al-Omari J."/>
            <person name="Rado J."/>
            <person name="Szerdahelyi G.S."/>
        </authorList>
    </citation>
    <scope>NUCLEOTIDE SEQUENCE [LARGE SCALE GENOMIC DNA]</scope>
    <source>
        <strain evidence="2 3">ZS-1/3</strain>
    </source>
</reference>
<protein>
    <recommendedName>
        <fullName evidence="4">VPLPA-CTERM sorting domain-containing protein</fullName>
    </recommendedName>
</protein>
<evidence type="ECO:0000313" key="2">
    <source>
        <dbReference type="EMBL" id="NNU16041.1"/>
    </source>
</evidence>
<organism evidence="2 3">
    <name type="scientific">Parvularcula mediterranea</name>
    <dbReference type="NCBI Taxonomy" id="2732508"/>
    <lineage>
        <taxon>Bacteria</taxon>
        <taxon>Pseudomonadati</taxon>
        <taxon>Pseudomonadota</taxon>
        <taxon>Alphaproteobacteria</taxon>
        <taxon>Parvularculales</taxon>
        <taxon>Parvularculaceae</taxon>
        <taxon>Parvularcula</taxon>
    </lineage>
</organism>
<feature type="chain" id="PRO_5031257529" description="VPLPA-CTERM sorting domain-containing protein" evidence="1">
    <location>
        <begin position="18"/>
        <end position="238"/>
    </location>
</feature>
<keyword evidence="1" id="KW-0732">Signal</keyword>
<proteinExistence type="predicted"/>
<dbReference type="RefSeq" id="WP_173197951.1">
    <property type="nucleotide sequence ID" value="NZ_JABFCX010000002.1"/>
</dbReference>
<evidence type="ECO:0008006" key="4">
    <source>
        <dbReference type="Google" id="ProtNLM"/>
    </source>
</evidence>
<keyword evidence="3" id="KW-1185">Reference proteome</keyword>
<accession>A0A7Y3W5A0</accession>
<evidence type="ECO:0000313" key="3">
    <source>
        <dbReference type="Proteomes" id="UP000536835"/>
    </source>
</evidence>
<feature type="signal peptide" evidence="1">
    <location>
        <begin position="1"/>
        <end position="17"/>
    </location>
</feature>
<dbReference type="AlphaFoldDB" id="A0A7Y3W5A0"/>
<evidence type="ECO:0000256" key="1">
    <source>
        <dbReference type="SAM" id="SignalP"/>
    </source>
</evidence>
<comment type="caution">
    <text evidence="2">The sequence shown here is derived from an EMBL/GenBank/DDBJ whole genome shotgun (WGS) entry which is preliminary data.</text>
</comment>
<dbReference type="EMBL" id="JABFCX010000002">
    <property type="protein sequence ID" value="NNU16041.1"/>
    <property type="molecule type" value="Genomic_DNA"/>
</dbReference>
<sequence>MTALGASAALMVSQAMASTVFVEIDLSLFDNSGFEDDDDLGTLALSEDDSITIYLEFDMNPFIGDISDVESNPIGNGFFADFAEIQVFSNMGDEFDVFSEAFGSLDVITEQADFGPFTGFFLSGFDEFNEYSFFIDTSLDLGLGLDSTFLEAMTALKDLVENGDVFNDFQAVLFADPLAALDFGTCVFDDTDCIYDFFVEDIRISDLPDVAPIPIPGALPLFLAGAGLFGLKRKLAKA</sequence>